<feature type="region of interest" description="Disordered" evidence="1">
    <location>
        <begin position="341"/>
        <end position="393"/>
    </location>
</feature>
<dbReference type="Gene3D" id="3.30.750.140">
    <property type="match status" value="1"/>
</dbReference>
<dbReference type="PANTHER" id="PTHR37533:SF2">
    <property type="entry name" value="FLAGELLAR HOOK-LENGTH CONTROL PROTEIN"/>
    <property type="match status" value="1"/>
</dbReference>
<dbReference type="Pfam" id="PF02120">
    <property type="entry name" value="Flg_hook"/>
    <property type="match status" value="1"/>
</dbReference>
<dbReference type="Proteomes" id="UP000587586">
    <property type="component" value="Unassembled WGS sequence"/>
</dbReference>
<proteinExistence type="predicted"/>
<organism evidence="3 4">
    <name type="scientific">Geomonas limicola</name>
    <dbReference type="NCBI Taxonomy" id="2740186"/>
    <lineage>
        <taxon>Bacteria</taxon>
        <taxon>Pseudomonadati</taxon>
        <taxon>Thermodesulfobacteriota</taxon>
        <taxon>Desulfuromonadia</taxon>
        <taxon>Geobacterales</taxon>
        <taxon>Geobacteraceae</taxon>
        <taxon>Geomonas</taxon>
    </lineage>
</organism>
<feature type="compositionally biased region" description="Low complexity" evidence="1">
    <location>
        <begin position="371"/>
        <end position="393"/>
    </location>
</feature>
<dbReference type="CDD" id="cd17470">
    <property type="entry name" value="T3SS_Flik_C"/>
    <property type="match status" value="1"/>
</dbReference>
<accession>A0A6V8N666</accession>
<comment type="caution">
    <text evidence="3">The sequence shown here is derived from an EMBL/GenBank/DDBJ whole genome shotgun (WGS) entry which is preliminary data.</text>
</comment>
<feature type="domain" description="Flagellar hook-length control protein-like C-terminal" evidence="2">
    <location>
        <begin position="532"/>
        <end position="612"/>
    </location>
</feature>
<sequence length="661" mass="66825">MQMIANVVMPDVAPAVPQMVKGGAAAAADGTGSFAQLLQGSQQNRADAGQTADAQGGDAAAKGILLKLATAYGTTANAGGTQAADSQKTAEEQQTAALLSGTEALAQELEGALAGEATPAKGGTAGLDAALRAALRTGLAAQAHRQDAATVPQQIPANPTAAVLPAPLPAAGEAAEHQAVEPAADQQDQATGQDPASLTQAAQQQMAQALLAAMAQPATPVTAAQPDAPSATAKAAAAPEVAAAAAAPLHQEGNAPAEGSATQTQAAALVLPTLASSHEAPALQPAPPAAVAPAAVPAAVPVAETAQPVNKAGEPEKLTVVKEQAATDSTALDALRAAGPEVHPEVTQNAEPAGTTVPAKTGAPEQEPQLATASQRQAGAAAQTSSSSSQVTVQEVVPQAASAAEKATPADPKSARAAQAFHGTYSELRGAAERTATQQEAPVQEASVSGSAAPAARFTAFQGSPAGQDGFAENKQQGEAEQKAQVNQNAQAQLAGFTLKPESAGEAQVAAETKPTHLKDLHESILSQIKDGVVTHDGKGNGELSIRLNPGELGELKIQVRMEDNRVRVEVQADNKMVKDLLMSNLDSLKDSLTSKNFTMEGFDVSTGGGFNSPLQQQQGDAQQQRAWFKSARAGGYGGEAETTRVNYVTEEVNNLLDVRF</sequence>
<evidence type="ECO:0000313" key="4">
    <source>
        <dbReference type="Proteomes" id="UP000587586"/>
    </source>
</evidence>
<reference evidence="4" key="1">
    <citation type="submission" date="2020-06" db="EMBL/GenBank/DDBJ databases">
        <title>Draft genomic sequecing of Geomonas sp. Red745.</title>
        <authorList>
            <person name="Itoh H."/>
            <person name="Xu Z.X."/>
            <person name="Ushijima N."/>
            <person name="Masuda Y."/>
            <person name="Shiratori Y."/>
            <person name="Senoo K."/>
        </authorList>
    </citation>
    <scope>NUCLEOTIDE SEQUENCE [LARGE SCALE GENOMIC DNA]</scope>
    <source>
        <strain evidence="4">Red745</strain>
    </source>
</reference>
<feature type="region of interest" description="Disordered" evidence="1">
    <location>
        <begin position="171"/>
        <end position="203"/>
    </location>
</feature>
<gene>
    <name evidence="3" type="ORF">GMLC_08860</name>
</gene>
<dbReference type="InterPro" id="IPR052563">
    <property type="entry name" value="FliK"/>
</dbReference>
<dbReference type="InterPro" id="IPR038610">
    <property type="entry name" value="FliK-like_C_sf"/>
</dbReference>
<evidence type="ECO:0000256" key="1">
    <source>
        <dbReference type="SAM" id="MobiDB-lite"/>
    </source>
</evidence>
<feature type="region of interest" description="Disordered" evidence="1">
    <location>
        <begin position="461"/>
        <end position="485"/>
    </location>
</feature>
<protein>
    <recommendedName>
        <fullName evidence="2">Flagellar hook-length control protein-like C-terminal domain-containing protein</fullName>
    </recommendedName>
</protein>
<dbReference type="EMBL" id="BLXZ01000002">
    <property type="protein sequence ID" value="GFO67307.1"/>
    <property type="molecule type" value="Genomic_DNA"/>
</dbReference>
<dbReference type="RefSeq" id="WP_183359866.1">
    <property type="nucleotide sequence ID" value="NZ_BLXZ01000002.1"/>
</dbReference>
<evidence type="ECO:0000313" key="3">
    <source>
        <dbReference type="EMBL" id="GFO67307.1"/>
    </source>
</evidence>
<feature type="compositionally biased region" description="Low complexity" evidence="1">
    <location>
        <begin position="183"/>
        <end position="203"/>
    </location>
</feature>
<dbReference type="AlphaFoldDB" id="A0A6V8N666"/>
<dbReference type="InterPro" id="IPR021136">
    <property type="entry name" value="Flagellar_hook_control-like_C"/>
</dbReference>
<keyword evidence="4" id="KW-1185">Reference proteome</keyword>
<name>A0A6V8N666_9BACT</name>
<evidence type="ECO:0000259" key="2">
    <source>
        <dbReference type="Pfam" id="PF02120"/>
    </source>
</evidence>
<dbReference type="PANTHER" id="PTHR37533">
    <property type="entry name" value="FLAGELLAR HOOK-LENGTH CONTROL PROTEIN"/>
    <property type="match status" value="1"/>
</dbReference>